<dbReference type="Proteomes" id="UP000593594">
    <property type="component" value="Chromosome"/>
</dbReference>
<dbReference type="EMBL" id="CP058214">
    <property type="protein sequence ID" value="QPC42896.1"/>
    <property type="molecule type" value="Genomic_DNA"/>
</dbReference>
<evidence type="ECO:0000313" key="1">
    <source>
        <dbReference type="EMBL" id="QPC42896.1"/>
    </source>
</evidence>
<evidence type="ECO:0000313" key="2">
    <source>
        <dbReference type="Proteomes" id="UP000593594"/>
    </source>
</evidence>
<gene>
    <name evidence="1" type="ORF">HW532_09470</name>
</gene>
<protein>
    <submittedName>
        <fullName evidence="1">Uncharacterized protein</fullName>
    </submittedName>
</protein>
<dbReference type="RefSeq" id="WP_213164136.1">
    <property type="nucleotide sequence ID" value="NZ_CP058214.1"/>
</dbReference>
<organism evidence="1 2">
    <name type="scientific">Kaustia mangrovi</name>
    <dbReference type="NCBI Taxonomy" id="2593653"/>
    <lineage>
        <taxon>Bacteria</taxon>
        <taxon>Pseudomonadati</taxon>
        <taxon>Pseudomonadota</taxon>
        <taxon>Alphaproteobacteria</taxon>
        <taxon>Hyphomicrobiales</taxon>
        <taxon>Parvibaculaceae</taxon>
        <taxon>Kaustia</taxon>
    </lineage>
</organism>
<accession>A0A7S8C3X2</accession>
<sequence>MTDPAFAYREIPIADCTALGRRLHEEKRSWHIHVLAPDCRLNPKPGLYAFVIEDNTGDEIHVAFSTERPREPNLELLKLLHGDAVLDEAPSSAGAQAAPPSPLVARVRDLHERGIGWHHHMHFPDCKLNPHPGRWAISLEADDRDTVETEAYDEEPHDVLSAIEIIYFSS</sequence>
<dbReference type="KEGG" id="kmn:HW532_09470"/>
<proteinExistence type="predicted"/>
<keyword evidence="2" id="KW-1185">Reference proteome</keyword>
<reference evidence="1 2" key="1">
    <citation type="submission" date="2020-06" db="EMBL/GenBank/DDBJ databases">
        <title>Genome sequence of 2 isolates from Red Sea Mangroves.</title>
        <authorList>
            <person name="Sefrji F."/>
            <person name="Michoud G."/>
            <person name="Merlino G."/>
            <person name="Daffonchio D."/>
        </authorList>
    </citation>
    <scope>NUCLEOTIDE SEQUENCE [LARGE SCALE GENOMIC DNA]</scope>
    <source>
        <strain evidence="1 2">R1DC25</strain>
    </source>
</reference>
<name>A0A7S8C3X2_9HYPH</name>
<dbReference type="AlphaFoldDB" id="A0A7S8C3X2"/>